<proteinExistence type="predicted"/>
<dbReference type="EMBL" id="UYSU01033585">
    <property type="protein sequence ID" value="VDL92581.1"/>
    <property type="molecule type" value="Genomic_DNA"/>
</dbReference>
<gene>
    <name evidence="1" type="ORF">SSLN_LOCUS6196</name>
</gene>
<organism evidence="3">
    <name type="scientific">Schistocephalus solidus</name>
    <name type="common">Tapeworm</name>
    <dbReference type="NCBI Taxonomy" id="70667"/>
    <lineage>
        <taxon>Eukaryota</taxon>
        <taxon>Metazoa</taxon>
        <taxon>Spiralia</taxon>
        <taxon>Lophotrochozoa</taxon>
        <taxon>Platyhelminthes</taxon>
        <taxon>Cestoda</taxon>
        <taxon>Eucestoda</taxon>
        <taxon>Diphyllobothriidea</taxon>
        <taxon>Diphyllobothriidae</taxon>
        <taxon>Schistocephalus</taxon>
    </lineage>
</organism>
<evidence type="ECO:0000313" key="3">
    <source>
        <dbReference type="WBParaSite" id="SSLN_0000639301-mRNA-1"/>
    </source>
</evidence>
<dbReference type="AlphaFoldDB" id="A0A183SPP8"/>
<dbReference type="WBParaSite" id="SSLN_0000639301-mRNA-1">
    <property type="protein sequence ID" value="SSLN_0000639301-mRNA-1"/>
    <property type="gene ID" value="SSLN_0000639301"/>
</dbReference>
<dbReference type="Proteomes" id="UP000275846">
    <property type="component" value="Unassembled WGS sequence"/>
</dbReference>
<name>A0A183SPP8_SCHSO</name>
<evidence type="ECO:0000313" key="2">
    <source>
        <dbReference type="Proteomes" id="UP000275846"/>
    </source>
</evidence>
<evidence type="ECO:0000313" key="1">
    <source>
        <dbReference type="EMBL" id="VDL92581.1"/>
    </source>
</evidence>
<protein>
    <submittedName>
        <fullName evidence="1 3">Uncharacterized protein</fullName>
    </submittedName>
</protein>
<reference evidence="1 2" key="2">
    <citation type="submission" date="2018-11" db="EMBL/GenBank/DDBJ databases">
        <authorList>
            <consortium name="Pathogen Informatics"/>
        </authorList>
    </citation>
    <scope>NUCLEOTIDE SEQUENCE [LARGE SCALE GENOMIC DNA]</scope>
    <source>
        <strain evidence="1 2">NST_G2</strain>
    </source>
</reference>
<sequence>MPSGRTSWDDGPDCRRDDGPVPVYLGIRRHHQRLYLIAKTSSDGANNNFYEDLYTLLVSIPKAGKLVVNLLPRREFCVP</sequence>
<reference evidence="3" key="1">
    <citation type="submission" date="2016-06" db="UniProtKB">
        <authorList>
            <consortium name="WormBaseParasite"/>
        </authorList>
    </citation>
    <scope>IDENTIFICATION</scope>
</reference>
<accession>A0A183SPP8</accession>
<keyword evidence="2" id="KW-1185">Reference proteome</keyword>
<dbReference type="OrthoDB" id="414666at2759"/>